<dbReference type="Gene3D" id="3.30.565.10">
    <property type="entry name" value="Histidine kinase-like ATPase, C-terminal domain"/>
    <property type="match status" value="1"/>
</dbReference>
<dbReference type="PRINTS" id="PR00344">
    <property type="entry name" value="BCTRLSENSOR"/>
</dbReference>
<gene>
    <name evidence="12" type="ORF">B0W48_08600</name>
</gene>
<evidence type="ECO:0000256" key="4">
    <source>
        <dbReference type="ARBA" id="ARBA00022553"/>
    </source>
</evidence>
<dbReference type="InterPro" id="IPR003660">
    <property type="entry name" value="HAMP_dom"/>
</dbReference>
<dbReference type="EMBL" id="CP019628">
    <property type="protein sequence ID" value="AQP99843.1"/>
    <property type="molecule type" value="Genomic_DNA"/>
</dbReference>
<evidence type="ECO:0000313" key="13">
    <source>
        <dbReference type="Proteomes" id="UP000188243"/>
    </source>
</evidence>
<sequence>MKLSLYQKLAVSLVVIFCFICALVYSWSKQLELTSKHHAEQNLHLALAEHLVQDNPLIKEGVYDYKALENLFHTLMLLGPAFEFYFVDETGKILTYSAKPGKVKRTHINLAPLKKLIQDPKATPIYGDNPRNKEQQKIFSAAPVFNNDKLQGYLYVIIGGEAYDTSLSTIKNNDKLWLAALWLGSALIFLLIAMLILLRFFTNPIQRLARDVSNIEAANYSLTDTKLSHFSTQKSNEVHSLGRSIQAMLTRINEQFKALEQGDKQRKELLTHLSHDLRTPLASLQGFLEVLNQSGDQLSQKEQQEYLHVSLNNCGQLKLLIEQIFELSHLENGEININKETFNLGELIYDCIAKFSLAVDKKGISLSVEPAICDFPVIADIAKLERVLSNLIDNAIRHTPRGGSIAVHVKRSGDNQLFVHVSDTGVGIKEDELNAIFDPHYQASNSNKEGRQQGGLGLAICRGLLKLMDSEINVQSEIGKGTMFSFNLPQKKVLL</sequence>
<feature type="domain" description="HAMP" evidence="11">
    <location>
        <begin position="199"/>
        <end position="257"/>
    </location>
</feature>
<accession>A0A1Q2GXI8</accession>
<keyword evidence="6 12" id="KW-0418">Kinase</keyword>
<dbReference type="InterPro" id="IPR036097">
    <property type="entry name" value="HisK_dim/P_sf"/>
</dbReference>
<feature type="transmembrane region" description="Helical" evidence="9">
    <location>
        <begin position="176"/>
        <end position="201"/>
    </location>
</feature>
<dbReference type="PROSITE" id="PS50109">
    <property type="entry name" value="HIS_KIN"/>
    <property type="match status" value="1"/>
</dbReference>
<evidence type="ECO:0000256" key="3">
    <source>
        <dbReference type="ARBA" id="ARBA00012438"/>
    </source>
</evidence>
<dbReference type="GO" id="GO:0005886">
    <property type="term" value="C:plasma membrane"/>
    <property type="evidence" value="ECO:0007669"/>
    <property type="project" value="UniProtKB-ARBA"/>
</dbReference>
<evidence type="ECO:0000259" key="10">
    <source>
        <dbReference type="PROSITE" id="PS50109"/>
    </source>
</evidence>
<dbReference type="InterPro" id="IPR004358">
    <property type="entry name" value="Sig_transdc_His_kin-like_C"/>
</dbReference>
<evidence type="ECO:0000256" key="7">
    <source>
        <dbReference type="ARBA" id="ARBA00023012"/>
    </source>
</evidence>
<organism evidence="12 13">
    <name type="scientific">Pseudoalteromonas aliena</name>
    <dbReference type="NCBI Taxonomy" id="247523"/>
    <lineage>
        <taxon>Bacteria</taxon>
        <taxon>Pseudomonadati</taxon>
        <taxon>Pseudomonadota</taxon>
        <taxon>Gammaproteobacteria</taxon>
        <taxon>Alteromonadales</taxon>
        <taxon>Pseudoalteromonadaceae</taxon>
        <taxon>Pseudoalteromonas</taxon>
    </lineage>
</organism>
<comment type="subcellular location">
    <subcellularLocation>
        <location evidence="2">Membrane</location>
    </subcellularLocation>
</comment>
<keyword evidence="9" id="KW-1133">Transmembrane helix</keyword>
<dbReference type="Gene3D" id="6.10.340.10">
    <property type="match status" value="1"/>
</dbReference>
<dbReference type="SMART" id="SM00388">
    <property type="entry name" value="HisKA"/>
    <property type="match status" value="1"/>
</dbReference>
<evidence type="ECO:0000256" key="8">
    <source>
        <dbReference type="ARBA" id="ARBA00023136"/>
    </source>
</evidence>
<keyword evidence="9" id="KW-0812">Transmembrane</keyword>
<keyword evidence="8 9" id="KW-0472">Membrane</keyword>
<dbReference type="GO" id="GO:0000155">
    <property type="term" value="F:phosphorelay sensor kinase activity"/>
    <property type="evidence" value="ECO:0007669"/>
    <property type="project" value="InterPro"/>
</dbReference>
<dbReference type="PANTHER" id="PTHR43711">
    <property type="entry name" value="TWO-COMPONENT HISTIDINE KINASE"/>
    <property type="match status" value="1"/>
</dbReference>
<dbReference type="FunFam" id="3.30.565.10:FF:000006">
    <property type="entry name" value="Sensor histidine kinase WalK"/>
    <property type="match status" value="1"/>
</dbReference>
<dbReference type="CDD" id="cd00082">
    <property type="entry name" value="HisKA"/>
    <property type="match status" value="1"/>
</dbReference>
<dbReference type="SUPFAM" id="SSF55874">
    <property type="entry name" value="ATPase domain of HSP90 chaperone/DNA topoisomerase II/histidine kinase"/>
    <property type="match status" value="1"/>
</dbReference>
<protein>
    <recommendedName>
        <fullName evidence="3">histidine kinase</fullName>
        <ecNumber evidence="3">2.7.13.3</ecNumber>
    </recommendedName>
</protein>
<dbReference type="KEGG" id="paln:B0W48_08600"/>
<dbReference type="AlphaFoldDB" id="A0A1Q2GXI8"/>
<dbReference type="InterPro" id="IPR003661">
    <property type="entry name" value="HisK_dim/P_dom"/>
</dbReference>
<evidence type="ECO:0000256" key="5">
    <source>
        <dbReference type="ARBA" id="ARBA00022679"/>
    </source>
</evidence>
<feature type="transmembrane region" description="Helical" evidence="9">
    <location>
        <begin position="6"/>
        <end position="27"/>
    </location>
</feature>
<dbReference type="RefSeq" id="WP_077536583.1">
    <property type="nucleotide sequence ID" value="NZ_CP019628.1"/>
</dbReference>
<dbReference type="Pfam" id="PF00512">
    <property type="entry name" value="HisKA"/>
    <property type="match status" value="1"/>
</dbReference>
<evidence type="ECO:0000256" key="9">
    <source>
        <dbReference type="SAM" id="Phobius"/>
    </source>
</evidence>
<name>A0A1Q2GXI8_9GAMM</name>
<proteinExistence type="predicted"/>
<reference evidence="12 13" key="1">
    <citation type="submission" date="2017-02" db="EMBL/GenBank/DDBJ databases">
        <title>Complete genome sequence of the cold-active Pseudoalteromonas aliena strain EH1 isolated from Arctic seawater.</title>
        <authorList>
            <person name="Kim E."/>
            <person name="Heo E."/>
            <person name="Kim H."/>
            <person name="Kim D."/>
        </authorList>
    </citation>
    <scope>NUCLEOTIDE SEQUENCE [LARGE SCALE GENOMIC DNA]</scope>
    <source>
        <strain evidence="12 13">EH1</strain>
    </source>
</reference>
<dbReference type="InterPro" id="IPR050736">
    <property type="entry name" value="Sensor_HK_Regulatory"/>
</dbReference>
<dbReference type="InterPro" id="IPR036890">
    <property type="entry name" value="HATPase_C_sf"/>
</dbReference>
<dbReference type="STRING" id="247523.B0W48_08600"/>
<evidence type="ECO:0000256" key="6">
    <source>
        <dbReference type="ARBA" id="ARBA00022777"/>
    </source>
</evidence>
<dbReference type="Pfam" id="PF02518">
    <property type="entry name" value="HATPase_c"/>
    <property type="match status" value="1"/>
</dbReference>
<evidence type="ECO:0000259" key="11">
    <source>
        <dbReference type="PROSITE" id="PS50885"/>
    </source>
</evidence>
<dbReference type="InterPro" id="IPR005467">
    <property type="entry name" value="His_kinase_dom"/>
</dbReference>
<evidence type="ECO:0000256" key="1">
    <source>
        <dbReference type="ARBA" id="ARBA00000085"/>
    </source>
</evidence>
<evidence type="ECO:0000313" key="12">
    <source>
        <dbReference type="EMBL" id="AQP99843.1"/>
    </source>
</evidence>
<dbReference type="FunFam" id="1.10.287.130:FF:000001">
    <property type="entry name" value="Two-component sensor histidine kinase"/>
    <property type="match status" value="1"/>
</dbReference>
<keyword evidence="4" id="KW-0597">Phosphoprotein</keyword>
<dbReference type="InterPro" id="IPR003594">
    <property type="entry name" value="HATPase_dom"/>
</dbReference>
<dbReference type="PROSITE" id="PS50885">
    <property type="entry name" value="HAMP"/>
    <property type="match status" value="1"/>
</dbReference>
<keyword evidence="5" id="KW-0808">Transferase</keyword>
<dbReference type="SMART" id="SM00387">
    <property type="entry name" value="HATPase_c"/>
    <property type="match status" value="1"/>
</dbReference>
<feature type="domain" description="Histidine kinase" evidence="10">
    <location>
        <begin position="272"/>
        <end position="492"/>
    </location>
</feature>
<dbReference type="Proteomes" id="UP000188243">
    <property type="component" value="Chromosome"/>
</dbReference>
<dbReference type="PANTHER" id="PTHR43711:SF26">
    <property type="entry name" value="SENSOR HISTIDINE KINASE RCSC"/>
    <property type="match status" value="1"/>
</dbReference>
<evidence type="ECO:0000256" key="2">
    <source>
        <dbReference type="ARBA" id="ARBA00004370"/>
    </source>
</evidence>
<dbReference type="EC" id="2.7.13.3" evidence="3"/>
<dbReference type="SUPFAM" id="SSF47384">
    <property type="entry name" value="Homodimeric domain of signal transducing histidine kinase"/>
    <property type="match status" value="1"/>
</dbReference>
<dbReference type="Gene3D" id="1.10.287.130">
    <property type="match status" value="1"/>
</dbReference>
<comment type="catalytic activity">
    <reaction evidence="1">
        <text>ATP + protein L-histidine = ADP + protein N-phospho-L-histidine.</text>
        <dbReference type="EC" id="2.7.13.3"/>
    </reaction>
</comment>
<keyword evidence="7" id="KW-0902">Two-component regulatory system</keyword>